<gene>
    <name evidence="1" type="ORF">GCM10011396_52880</name>
</gene>
<organism evidence="1 2">
    <name type="scientific">Undibacterium terreum</name>
    <dbReference type="NCBI Taxonomy" id="1224302"/>
    <lineage>
        <taxon>Bacteria</taxon>
        <taxon>Pseudomonadati</taxon>
        <taxon>Pseudomonadota</taxon>
        <taxon>Betaproteobacteria</taxon>
        <taxon>Burkholderiales</taxon>
        <taxon>Oxalobacteraceae</taxon>
        <taxon>Undibacterium</taxon>
    </lineage>
</organism>
<accession>A0A916XQS0</accession>
<name>A0A916XQS0_9BURK</name>
<dbReference type="AlphaFoldDB" id="A0A916XQS0"/>
<reference evidence="1" key="1">
    <citation type="journal article" date="2014" name="Int. J. Syst. Evol. Microbiol.">
        <title>Complete genome sequence of Corynebacterium casei LMG S-19264T (=DSM 44701T), isolated from a smear-ripened cheese.</title>
        <authorList>
            <consortium name="US DOE Joint Genome Institute (JGI-PGF)"/>
            <person name="Walter F."/>
            <person name="Albersmeier A."/>
            <person name="Kalinowski J."/>
            <person name="Ruckert C."/>
        </authorList>
    </citation>
    <scope>NUCLEOTIDE SEQUENCE</scope>
    <source>
        <strain evidence="1">CGMCC 1.10998</strain>
    </source>
</reference>
<comment type="caution">
    <text evidence="1">The sequence shown here is derived from an EMBL/GenBank/DDBJ whole genome shotgun (WGS) entry which is preliminary data.</text>
</comment>
<dbReference type="Proteomes" id="UP000637423">
    <property type="component" value="Unassembled WGS sequence"/>
</dbReference>
<keyword evidence="2" id="KW-1185">Reference proteome</keyword>
<dbReference type="EMBL" id="BMED01000008">
    <property type="protein sequence ID" value="GGC98771.1"/>
    <property type="molecule type" value="Genomic_DNA"/>
</dbReference>
<reference evidence="1" key="2">
    <citation type="submission" date="2020-09" db="EMBL/GenBank/DDBJ databases">
        <authorList>
            <person name="Sun Q."/>
            <person name="Zhou Y."/>
        </authorList>
    </citation>
    <scope>NUCLEOTIDE SEQUENCE</scope>
    <source>
        <strain evidence="1">CGMCC 1.10998</strain>
    </source>
</reference>
<evidence type="ECO:0000313" key="1">
    <source>
        <dbReference type="EMBL" id="GGC98771.1"/>
    </source>
</evidence>
<evidence type="ECO:0000313" key="2">
    <source>
        <dbReference type="Proteomes" id="UP000637423"/>
    </source>
</evidence>
<protein>
    <submittedName>
        <fullName evidence="1">Uncharacterized protein</fullName>
    </submittedName>
</protein>
<dbReference type="RefSeq" id="WP_188569171.1">
    <property type="nucleotide sequence ID" value="NZ_BMED01000008.1"/>
</dbReference>
<proteinExistence type="predicted"/>
<sequence>MAHINVAEYKGLTIALHTYEMADYRFRSSYKIVRTDGVVTYTDADVDSWPSEDEAREHAIDMAKEAIDALTGPTRH</sequence>